<protein>
    <submittedName>
        <fullName evidence="1">Ester cyclase</fullName>
    </submittedName>
</protein>
<sequence>MTAAIDNTSANKRLAKELSTLLWSGKYDEFEAHCTADYVGHDPAVPDGMRTVADVRDQFDPIHDAMSDVTYEVLDVVAEGDHVFHRGRVSGIHTGEYMGMPATNERISIEDHIEWRFEDGKLAESWAQYDAMGVMRQIGMDVPGAN</sequence>
<name>A0ABD5V909_9EURY</name>
<dbReference type="PANTHER" id="PTHR38436:SF1">
    <property type="entry name" value="ESTER CYCLASE"/>
    <property type="match status" value="1"/>
</dbReference>
<dbReference type="EMBL" id="JBHSXN010000001">
    <property type="protein sequence ID" value="MFC6952034.1"/>
    <property type="molecule type" value="Genomic_DNA"/>
</dbReference>
<evidence type="ECO:0000313" key="1">
    <source>
        <dbReference type="EMBL" id="MFC6952034.1"/>
    </source>
</evidence>
<dbReference type="InterPro" id="IPR009959">
    <property type="entry name" value="Cyclase_SnoaL-like"/>
</dbReference>
<organism evidence="1 2">
    <name type="scientific">Halorubellus litoreus</name>
    <dbReference type="NCBI Taxonomy" id="755308"/>
    <lineage>
        <taxon>Archaea</taxon>
        <taxon>Methanobacteriati</taxon>
        <taxon>Methanobacteriota</taxon>
        <taxon>Stenosarchaea group</taxon>
        <taxon>Halobacteria</taxon>
        <taxon>Halobacteriales</taxon>
        <taxon>Halorubellaceae</taxon>
        <taxon>Halorubellus</taxon>
    </lineage>
</organism>
<dbReference type="Gene3D" id="3.10.450.50">
    <property type="match status" value="1"/>
</dbReference>
<dbReference type="AlphaFoldDB" id="A0ABD5V909"/>
<comment type="caution">
    <text evidence="1">The sequence shown here is derived from an EMBL/GenBank/DDBJ whole genome shotgun (WGS) entry which is preliminary data.</text>
</comment>
<gene>
    <name evidence="1" type="ORF">ACFQGB_04085</name>
</gene>
<dbReference type="Pfam" id="PF07366">
    <property type="entry name" value="SnoaL"/>
    <property type="match status" value="1"/>
</dbReference>
<dbReference type="RefSeq" id="WP_336349032.1">
    <property type="nucleotide sequence ID" value="NZ_JAZAQL010000001.1"/>
</dbReference>
<dbReference type="Proteomes" id="UP001596395">
    <property type="component" value="Unassembled WGS sequence"/>
</dbReference>
<dbReference type="SUPFAM" id="SSF54427">
    <property type="entry name" value="NTF2-like"/>
    <property type="match status" value="1"/>
</dbReference>
<keyword evidence="2" id="KW-1185">Reference proteome</keyword>
<proteinExistence type="predicted"/>
<evidence type="ECO:0000313" key="2">
    <source>
        <dbReference type="Proteomes" id="UP001596395"/>
    </source>
</evidence>
<dbReference type="PANTHER" id="PTHR38436">
    <property type="entry name" value="POLYKETIDE CYCLASE SNOAL-LIKE DOMAIN"/>
    <property type="match status" value="1"/>
</dbReference>
<dbReference type="InterPro" id="IPR032710">
    <property type="entry name" value="NTF2-like_dom_sf"/>
</dbReference>
<accession>A0ABD5V909</accession>
<reference evidence="1 2" key="1">
    <citation type="journal article" date="2019" name="Int. J. Syst. Evol. Microbiol.">
        <title>The Global Catalogue of Microorganisms (GCM) 10K type strain sequencing project: providing services to taxonomists for standard genome sequencing and annotation.</title>
        <authorList>
            <consortium name="The Broad Institute Genomics Platform"/>
            <consortium name="The Broad Institute Genome Sequencing Center for Infectious Disease"/>
            <person name="Wu L."/>
            <person name="Ma J."/>
        </authorList>
    </citation>
    <scope>NUCLEOTIDE SEQUENCE [LARGE SCALE GENOMIC DNA]</scope>
    <source>
        <strain evidence="1 2">GX26</strain>
    </source>
</reference>